<protein>
    <submittedName>
        <fullName evidence="2">Uncharacterized protein</fullName>
    </submittedName>
</protein>
<dbReference type="EMBL" id="BGZK01001469">
    <property type="protein sequence ID" value="GBP80582.1"/>
    <property type="molecule type" value="Genomic_DNA"/>
</dbReference>
<name>A0A4C1Z053_EUMVA</name>
<organism evidence="2 3">
    <name type="scientific">Eumeta variegata</name>
    <name type="common">Bagworm moth</name>
    <name type="synonym">Eumeta japonica</name>
    <dbReference type="NCBI Taxonomy" id="151549"/>
    <lineage>
        <taxon>Eukaryota</taxon>
        <taxon>Metazoa</taxon>
        <taxon>Ecdysozoa</taxon>
        <taxon>Arthropoda</taxon>
        <taxon>Hexapoda</taxon>
        <taxon>Insecta</taxon>
        <taxon>Pterygota</taxon>
        <taxon>Neoptera</taxon>
        <taxon>Endopterygota</taxon>
        <taxon>Lepidoptera</taxon>
        <taxon>Glossata</taxon>
        <taxon>Ditrysia</taxon>
        <taxon>Tineoidea</taxon>
        <taxon>Psychidae</taxon>
        <taxon>Oiketicinae</taxon>
        <taxon>Eumeta</taxon>
    </lineage>
</organism>
<reference evidence="2 3" key="1">
    <citation type="journal article" date="2019" name="Commun. Biol.">
        <title>The bagworm genome reveals a unique fibroin gene that provides high tensile strength.</title>
        <authorList>
            <person name="Kono N."/>
            <person name="Nakamura H."/>
            <person name="Ohtoshi R."/>
            <person name="Tomita M."/>
            <person name="Numata K."/>
            <person name="Arakawa K."/>
        </authorList>
    </citation>
    <scope>NUCLEOTIDE SEQUENCE [LARGE SCALE GENOMIC DNA]</scope>
</reference>
<proteinExistence type="predicted"/>
<dbReference type="OrthoDB" id="6766775at2759"/>
<sequence>MPTQVEQTALNPEEELITVKNISKLAPACGVERRARGIPQLAIQEKQLSAMTEELKDTLLCIDLAKKGQHAIRDAFLKRGTKNSMMEYENLNAILRDEQAQLGELEILNHLAKKQVVELLKKLPTEADTPSTKFVGNIAVVKSFRSHPYVAEIGHEVYRGRISHLDGTDGISDKRNDDGKQRRD</sequence>
<evidence type="ECO:0000313" key="3">
    <source>
        <dbReference type="Proteomes" id="UP000299102"/>
    </source>
</evidence>
<dbReference type="Proteomes" id="UP000299102">
    <property type="component" value="Unassembled WGS sequence"/>
</dbReference>
<evidence type="ECO:0000313" key="2">
    <source>
        <dbReference type="EMBL" id="GBP80582.1"/>
    </source>
</evidence>
<evidence type="ECO:0000256" key="1">
    <source>
        <dbReference type="SAM" id="MobiDB-lite"/>
    </source>
</evidence>
<accession>A0A4C1Z053</accession>
<keyword evidence="3" id="KW-1185">Reference proteome</keyword>
<feature type="region of interest" description="Disordered" evidence="1">
    <location>
        <begin position="165"/>
        <end position="184"/>
    </location>
</feature>
<comment type="caution">
    <text evidence="2">The sequence shown here is derived from an EMBL/GenBank/DDBJ whole genome shotgun (WGS) entry which is preliminary data.</text>
</comment>
<dbReference type="AlphaFoldDB" id="A0A4C1Z053"/>
<gene>
    <name evidence="2" type="ORF">EVAR_66133_1</name>
</gene>